<gene>
    <name evidence="2" type="ORF">HZI73_13040</name>
</gene>
<dbReference type="InterPro" id="IPR017027">
    <property type="entry name" value="STM3548-like"/>
</dbReference>
<dbReference type="PIRSF" id="PIRSF034405">
    <property type="entry name" value="UCP034405"/>
    <property type="match status" value="1"/>
</dbReference>
<feature type="domain" description="Putative glutamine amidotransferase" evidence="1">
    <location>
        <begin position="5"/>
        <end position="248"/>
    </location>
</feature>
<evidence type="ECO:0000313" key="3">
    <source>
        <dbReference type="Proteomes" id="UP000683246"/>
    </source>
</evidence>
<dbReference type="InterPro" id="IPR029062">
    <property type="entry name" value="Class_I_gatase-like"/>
</dbReference>
<dbReference type="EMBL" id="CP058649">
    <property type="protein sequence ID" value="QUI23156.1"/>
    <property type="molecule type" value="Genomic_DNA"/>
</dbReference>
<dbReference type="InterPro" id="IPR010768">
    <property type="entry name" value="GATase1-like"/>
</dbReference>
<evidence type="ECO:0000313" key="2">
    <source>
        <dbReference type="EMBL" id="QUI23156.1"/>
    </source>
</evidence>
<keyword evidence="3" id="KW-1185">Reference proteome</keyword>
<evidence type="ECO:0000259" key="1">
    <source>
        <dbReference type="Pfam" id="PF07090"/>
    </source>
</evidence>
<protein>
    <submittedName>
        <fullName evidence="2">Cytoplasmic protein</fullName>
    </submittedName>
</protein>
<name>A0A8J8SH20_9FIRM</name>
<proteinExistence type="predicted"/>
<dbReference type="AlphaFoldDB" id="A0A8J8SH20"/>
<dbReference type="KEGG" id="vpy:HZI73_13040"/>
<reference evidence="2" key="1">
    <citation type="submission" date="2020-07" db="EMBL/GenBank/DDBJ databases">
        <title>Vallitalea pronyensis genome.</title>
        <authorList>
            <person name="Postec A."/>
        </authorList>
    </citation>
    <scope>NUCLEOTIDE SEQUENCE</scope>
    <source>
        <strain evidence="2">FatNI3</strain>
    </source>
</reference>
<dbReference type="PANTHER" id="PTHR37947:SF1">
    <property type="entry name" value="BLL2462 PROTEIN"/>
    <property type="match status" value="1"/>
</dbReference>
<dbReference type="PANTHER" id="PTHR37947">
    <property type="entry name" value="BLL2462 PROTEIN"/>
    <property type="match status" value="1"/>
</dbReference>
<dbReference type="SUPFAM" id="SSF52317">
    <property type="entry name" value="Class I glutamine amidotransferase-like"/>
    <property type="match status" value="1"/>
</dbReference>
<accession>A0A8J8SH20</accession>
<sequence>MHTMKLLYVGESWVIHSVHMKGFDAFTTTTYEEGGKSLKDAFESGGIEVDYMPAHIAASSFPDTVEKLAVYDVVVFSDIGSNTFLLHQDTFSKGKITPNRLKIVQEYVEKGGSFAMMGGYFSFQGIDGKAKYAQSPIEEILPVHMMETDDRLEAPEGVIPEIMMDAHPILEGVSKEWPHFLGYNILREKEGSQVIAKCGDHVFMAAGTYGKGRTFAFASDIAPHWGSPKFVNWSCYNTLFVNIAKWLAHNK</sequence>
<dbReference type="Gene3D" id="3.40.50.880">
    <property type="match status" value="1"/>
</dbReference>
<dbReference type="CDD" id="cd03143">
    <property type="entry name" value="A4_beta-galactosidase_middle_domain"/>
    <property type="match status" value="1"/>
</dbReference>
<dbReference type="Pfam" id="PF07090">
    <property type="entry name" value="GATase1_like"/>
    <property type="match status" value="1"/>
</dbReference>
<dbReference type="Proteomes" id="UP000683246">
    <property type="component" value="Chromosome"/>
</dbReference>
<organism evidence="2 3">
    <name type="scientific">Vallitalea pronyensis</name>
    <dbReference type="NCBI Taxonomy" id="1348613"/>
    <lineage>
        <taxon>Bacteria</taxon>
        <taxon>Bacillati</taxon>
        <taxon>Bacillota</taxon>
        <taxon>Clostridia</taxon>
        <taxon>Lachnospirales</taxon>
        <taxon>Vallitaleaceae</taxon>
        <taxon>Vallitalea</taxon>
    </lineage>
</organism>